<evidence type="ECO:0000256" key="3">
    <source>
        <dbReference type="ARBA" id="ARBA00022452"/>
    </source>
</evidence>
<comment type="similarity">
    <text evidence="2">Belongs to the OmpP1/FadL family.</text>
</comment>
<dbReference type="InterPro" id="IPR005017">
    <property type="entry name" value="OMPP1/FadL/TodX"/>
</dbReference>
<dbReference type="Pfam" id="PF03349">
    <property type="entry name" value="Toluene_X"/>
    <property type="match status" value="1"/>
</dbReference>
<feature type="signal peptide" evidence="8">
    <location>
        <begin position="1"/>
        <end position="23"/>
    </location>
</feature>
<dbReference type="GO" id="GO:0015483">
    <property type="term" value="F:long-chain fatty acid transporting porin activity"/>
    <property type="evidence" value="ECO:0007669"/>
    <property type="project" value="TreeGrafter"/>
</dbReference>
<keyword evidence="7" id="KW-0998">Cell outer membrane</keyword>
<keyword evidence="3" id="KW-1134">Transmembrane beta strand</keyword>
<keyword evidence="4" id="KW-0812">Transmembrane</keyword>
<evidence type="ECO:0000313" key="9">
    <source>
        <dbReference type="EMBL" id="QGM27448.1"/>
    </source>
</evidence>
<dbReference type="RefSeq" id="WP_154320673.1">
    <property type="nucleotide sequence ID" value="NZ_CP046045.1"/>
</dbReference>
<dbReference type="GO" id="GO:0009279">
    <property type="term" value="C:cell outer membrane"/>
    <property type="evidence" value="ECO:0007669"/>
    <property type="project" value="UniProtKB-SubCell"/>
</dbReference>
<reference evidence="10" key="1">
    <citation type="submission" date="2019-11" db="EMBL/GenBank/DDBJ databases">
        <title>Escherichia coli 1916D6.</title>
        <authorList>
            <person name="Yao H."/>
            <person name="Du X."/>
            <person name="Yu R."/>
            <person name="Li A."/>
        </authorList>
    </citation>
    <scope>NUCLEOTIDE SEQUENCE [LARGE SCALE GENOMIC DNA]</scope>
    <source>
        <strain evidence="10">19110F47</strain>
    </source>
</reference>
<protein>
    <submittedName>
        <fullName evidence="9">Long-chain fatty acid transporter</fullName>
    </submittedName>
</protein>
<dbReference type="AlphaFoldDB" id="A0AAP9KIZ9"/>
<keyword evidence="6" id="KW-0472">Membrane</keyword>
<dbReference type="PANTHER" id="PTHR35093">
    <property type="entry name" value="OUTER MEMBRANE PROTEIN NMB0088-RELATED"/>
    <property type="match status" value="1"/>
</dbReference>
<feature type="chain" id="PRO_5042855551" evidence="8">
    <location>
        <begin position="24"/>
        <end position="419"/>
    </location>
</feature>
<evidence type="ECO:0000256" key="4">
    <source>
        <dbReference type="ARBA" id="ARBA00022692"/>
    </source>
</evidence>
<evidence type="ECO:0000313" key="10">
    <source>
        <dbReference type="Proteomes" id="UP000405075"/>
    </source>
</evidence>
<organism evidence="9 10">
    <name type="scientific">Acinetobacter towneri</name>
    <dbReference type="NCBI Taxonomy" id="202956"/>
    <lineage>
        <taxon>Bacteria</taxon>
        <taxon>Pseudomonadati</taxon>
        <taxon>Pseudomonadota</taxon>
        <taxon>Gammaproteobacteria</taxon>
        <taxon>Moraxellales</taxon>
        <taxon>Moraxellaceae</taxon>
        <taxon>Acinetobacter</taxon>
    </lineage>
</organism>
<accession>A0AAP9KIZ9</accession>
<gene>
    <name evidence="9" type="ORF">GJD93_07040</name>
</gene>
<evidence type="ECO:0000256" key="1">
    <source>
        <dbReference type="ARBA" id="ARBA00004571"/>
    </source>
</evidence>
<evidence type="ECO:0000256" key="7">
    <source>
        <dbReference type="ARBA" id="ARBA00023237"/>
    </source>
</evidence>
<evidence type="ECO:0000256" key="5">
    <source>
        <dbReference type="ARBA" id="ARBA00022729"/>
    </source>
</evidence>
<comment type="subcellular location">
    <subcellularLocation>
        <location evidence="1">Cell outer membrane</location>
        <topology evidence="1">Multi-pass membrane protein</topology>
    </subcellularLocation>
</comment>
<dbReference type="EMBL" id="CP046045">
    <property type="protein sequence ID" value="QGM27448.1"/>
    <property type="molecule type" value="Genomic_DNA"/>
</dbReference>
<keyword evidence="5 8" id="KW-0732">Signal</keyword>
<proteinExistence type="inferred from homology"/>
<sequence length="419" mass="44964">MKYLSSFISIAVIAPFFSTSAFATTGYFMHAYSVKSQGNAGTAIANFQDSLTIASNPAGLSWLDKRVDAGLTIFSPDRESEITGNGYGANGQYDGNSRKYFVIPDLGYVHPVNEQVTAGIAVYGNGGMNTNYKNNPYAVYDNTGSAGISLTQAFISPALSWKYAENQSIALAANILYQRFSAQGFAGDVFGGASSNGAAISDRGNDDSYGVGARIGWSAKPNDKLTLGASYSSKINASRFKKYEGLFAKQGDFDVPESYGVGLNYQLTPALSVATDYLRINYSDVDSVGNKLDQLFANNKFGTTQGPGFGWDDINVYKISATYQASEKLTLRAGYSYNDQPVKNDQTFLNILAPGVVQEHLSVGATWRLDDQQNVSVAYTHALKETVQGNNSIPADFGGGEANLSMSQNILGVSYSLNF</sequence>
<evidence type="ECO:0000256" key="6">
    <source>
        <dbReference type="ARBA" id="ARBA00023136"/>
    </source>
</evidence>
<dbReference type="SUPFAM" id="SSF56935">
    <property type="entry name" value="Porins"/>
    <property type="match status" value="1"/>
</dbReference>
<dbReference type="Proteomes" id="UP000405075">
    <property type="component" value="Chromosome"/>
</dbReference>
<evidence type="ECO:0000256" key="8">
    <source>
        <dbReference type="SAM" id="SignalP"/>
    </source>
</evidence>
<evidence type="ECO:0000256" key="2">
    <source>
        <dbReference type="ARBA" id="ARBA00008163"/>
    </source>
</evidence>
<dbReference type="PANTHER" id="PTHR35093:SF8">
    <property type="entry name" value="OUTER MEMBRANE PROTEIN NMB0088-RELATED"/>
    <property type="match status" value="1"/>
</dbReference>
<dbReference type="Gene3D" id="2.40.160.60">
    <property type="entry name" value="Outer membrane protein transport protein (OMPP1/FadL/TodX)"/>
    <property type="match status" value="1"/>
</dbReference>
<name>A0AAP9KIZ9_9GAMM</name>